<dbReference type="AlphaFoldDB" id="A0A6G1QUG8"/>
<protein>
    <submittedName>
        <fullName evidence="1">A-kinase-interacting protein 1</fullName>
    </submittedName>
</protein>
<evidence type="ECO:0000313" key="2">
    <source>
        <dbReference type="Proteomes" id="UP000503349"/>
    </source>
</evidence>
<dbReference type="EMBL" id="CM015734">
    <property type="protein sequence ID" value="KAF3706185.1"/>
    <property type="molecule type" value="Genomic_DNA"/>
</dbReference>
<keyword evidence="1" id="KW-0808">Transferase</keyword>
<accession>A0A6G1QUG8</accession>
<gene>
    <name evidence="1" type="ORF">EXN66_Car021877</name>
</gene>
<dbReference type="Gene3D" id="2.60.40.1120">
    <property type="entry name" value="Carboxypeptidase-like, regulatory domain"/>
    <property type="match status" value="1"/>
</dbReference>
<dbReference type="Proteomes" id="UP000503349">
    <property type="component" value="Chromosome 23"/>
</dbReference>
<dbReference type="GO" id="GO:0005654">
    <property type="term" value="C:nucleoplasm"/>
    <property type="evidence" value="ECO:0007669"/>
    <property type="project" value="TreeGrafter"/>
</dbReference>
<organism evidence="1 2">
    <name type="scientific">Channa argus</name>
    <name type="common">Northern snakehead</name>
    <name type="synonym">Ophicephalus argus</name>
    <dbReference type="NCBI Taxonomy" id="215402"/>
    <lineage>
        <taxon>Eukaryota</taxon>
        <taxon>Metazoa</taxon>
        <taxon>Chordata</taxon>
        <taxon>Craniata</taxon>
        <taxon>Vertebrata</taxon>
        <taxon>Euteleostomi</taxon>
        <taxon>Actinopterygii</taxon>
        <taxon>Neopterygii</taxon>
        <taxon>Teleostei</taxon>
        <taxon>Neoteleostei</taxon>
        <taxon>Acanthomorphata</taxon>
        <taxon>Anabantaria</taxon>
        <taxon>Anabantiformes</taxon>
        <taxon>Channoidei</taxon>
        <taxon>Channidae</taxon>
        <taxon>Channa</taxon>
    </lineage>
</organism>
<keyword evidence="2" id="KW-1185">Reference proteome</keyword>
<keyword evidence="1" id="KW-0418">Kinase</keyword>
<name>A0A6G1QUG8_CHAAH</name>
<dbReference type="OrthoDB" id="5945634at2759"/>
<reference evidence="2" key="2">
    <citation type="submission" date="2019-02" db="EMBL/GenBank/DDBJ databases">
        <title>Opniocepnalus argus Var Kimnra genome.</title>
        <authorList>
            <person name="Zhou C."/>
            <person name="Xiao S."/>
        </authorList>
    </citation>
    <scope>NUCLEOTIDE SEQUENCE [LARGE SCALE GENOMIC DNA]</scope>
</reference>
<proteinExistence type="predicted"/>
<sequence>MASQTWLESSMQRSASLGMEVLERASRRRVNWPSIGSPQSSTATKRDTQIPVKTIQSELRDTFATLGDLMAQTTHQCKRFYESGCCTEPTDTERTHVARFHKRSDARKTTCIQPTGKQGSVSAAGEDFYIEVSPGTYAITACLTDSQEQTQLVSVQAGQSINLTFNL</sequence>
<dbReference type="PANTHER" id="PTHR14330">
    <property type="entry name" value="A-KINASE-INTERACTING PROTEIN 1"/>
    <property type="match status" value="1"/>
</dbReference>
<reference evidence="1 2" key="1">
    <citation type="submission" date="2019-02" db="EMBL/GenBank/DDBJ databases">
        <title>Opniocepnalus argus genome.</title>
        <authorList>
            <person name="Zhou C."/>
            <person name="Xiao S."/>
        </authorList>
    </citation>
    <scope>NUCLEOTIDE SEQUENCE [LARGE SCALE GENOMIC DNA]</scope>
    <source>
        <strain evidence="1">OARG1902GOOAL</strain>
        <tissue evidence="1">Muscle</tissue>
    </source>
</reference>
<dbReference type="PANTHER" id="PTHR14330:SF2">
    <property type="entry name" value="A-KINASE-INTERACTING PROTEIN 1"/>
    <property type="match status" value="1"/>
</dbReference>
<evidence type="ECO:0000313" key="1">
    <source>
        <dbReference type="EMBL" id="KAF3706185.1"/>
    </source>
</evidence>
<dbReference type="GO" id="GO:1901222">
    <property type="term" value="P:regulation of non-canonical NF-kappaB signal transduction"/>
    <property type="evidence" value="ECO:0007669"/>
    <property type="project" value="InterPro"/>
</dbReference>
<dbReference type="InterPro" id="IPR033214">
    <property type="entry name" value="AKIP1"/>
</dbReference>
<dbReference type="GO" id="GO:0016301">
    <property type="term" value="F:kinase activity"/>
    <property type="evidence" value="ECO:0007669"/>
    <property type="project" value="UniProtKB-KW"/>
</dbReference>